<name>A0A6A6Q9J9_9PEZI</name>
<sequence length="463" mass="52510">MYTKQKLRSSRTRINTTSGKMLYSSLIAKLEADCPQVEARGIARGAMLLSLLPNLEDLRVTAFGHDVSSDLLLCRPSDRMASLANVRNGNHFPHLHRYTKSWYFQLGVTTPAASQSWLLHVGHSQTPTKPRQSIELVRLQSAAPTSPTSLNTLSPKPQYLSSQPTPQRRITATMPSWKRLKYRRNKKLRARAAKPQPASTGLEKESAAPRPPTPPTAFPKFQVLPAELRLNIWRFAASPPKWQPIRRWVALTYQVKTNTHLMKATRPISITVRPGQPGVLFVNTEAHNEVMKDFGKQMRLLTLAMSDNEAPRQIYFNYDYEILYLPGKAFATKSNAVETMAFWSTSTTIPVEQRDRVRHLAVGYFDETSLSVQGGRLAFCDGLRKFGQLKSLRMVLKKETPCLKTKQGAFERHHGDQPEAFFRRMIEDMRRQHQDFPKVRVMVGYEGSEGQRGQGARRGGILD</sequence>
<organism evidence="3 4">
    <name type="scientific">Lophium mytilinum</name>
    <dbReference type="NCBI Taxonomy" id="390894"/>
    <lineage>
        <taxon>Eukaryota</taxon>
        <taxon>Fungi</taxon>
        <taxon>Dikarya</taxon>
        <taxon>Ascomycota</taxon>
        <taxon>Pezizomycotina</taxon>
        <taxon>Dothideomycetes</taxon>
        <taxon>Pleosporomycetidae</taxon>
        <taxon>Mytilinidiales</taxon>
        <taxon>Mytilinidiaceae</taxon>
        <taxon>Lophium</taxon>
    </lineage>
</organism>
<accession>A0A6A6Q9J9</accession>
<gene>
    <name evidence="3" type="ORF">BU16DRAFT_545346</name>
</gene>
<protein>
    <recommendedName>
        <fullName evidence="2">2EXR domain-containing protein</fullName>
    </recommendedName>
</protein>
<feature type="region of interest" description="Disordered" evidence="1">
    <location>
        <begin position="141"/>
        <end position="218"/>
    </location>
</feature>
<dbReference type="AlphaFoldDB" id="A0A6A6Q9J9"/>
<keyword evidence="4" id="KW-1185">Reference proteome</keyword>
<dbReference type="InterPro" id="IPR045518">
    <property type="entry name" value="2EXR"/>
</dbReference>
<evidence type="ECO:0000259" key="2">
    <source>
        <dbReference type="Pfam" id="PF20150"/>
    </source>
</evidence>
<dbReference type="Pfam" id="PF20150">
    <property type="entry name" value="2EXR"/>
    <property type="match status" value="1"/>
</dbReference>
<dbReference type="Proteomes" id="UP000799750">
    <property type="component" value="Unassembled WGS sequence"/>
</dbReference>
<feature type="compositionally biased region" description="Polar residues" evidence="1">
    <location>
        <begin position="142"/>
        <end position="174"/>
    </location>
</feature>
<feature type="compositionally biased region" description="Basic residues" evidence="1">
    <location>
        <begin position="178"/>
        <end position="192"/>
    </location>
</feature>
<reference evidence="3" key="1">
    <citation type="journal article" date="2020" name="Stud. Mycol.">
        <title>101 Dothideomycetes genomes: a test case for predicting lifestyles and emergence of pathogens.</title>
        <authorList>
            <person name="Haridas S."/>
            <person name="Albert R."/>
            <person name="Binder M."/>
            <person name="Bloem J."/>
            <person name="Labutti K."/>
            <person name="Salamov A."/>
            <person name="Andreopoulos B."/>
            <person name="Baker S."/>
            <person name="Barry K."/>
            <person name="Bills G."/>
            <person name="Bluhm B."/>
            <person name="Cannon C."/>
            <person name="Castanera R."/>
            <person name="Culley D."/>
            <person name="Daum C."/>
            <person name="Ezra D."/>
            <person name="Gonzalez J."/>
            <person name="Henrissat B."/>
            <person name="Kuo A."/>
            <person name="Liang C."/>
            <person name="Lipzen A."/>
            <person name="Lutzoni F."/>
            <person name="Magnuson J."/>
            <person name="Mondo S."/>
            <person name="Nolan M."/>
            <person name="Ohm R."/>
            <person name="Pangilinan J."/>
            <person name="Park H.-J."/>
            <person name="Ramirez L."/>
            <person name="Alfaro M."/>
            <person name="Sun H."/>
            <person name="Tritt A."/>
            <person name="Yoshinaga Y."/>
            <person name="Zwiers L.-H."/>
            <person name="Turgeon B."/>
            <person name="Goodwin S."/>
            <person name="Spatafora J."/>
            <person name="Crous P."/>
            <person name="Grigoriev I."/>
        </authorList>
    </citation>
    <scope>NUCLEOTIDE SEQUENCE</scope>
    <source>
        <strain evidence="3">CBS 269.34</strain>
    </source>
</reference>
<dbReference type="PANTHER" id="PTHR35910:SF6">
    <property type="entry name" value="2EXR DOMAIN-CONTAINING PROTEIN"/>
    <property type="match status" value="1"/>
</dbReference>
<dbReference type="EMBL" id="MU004202">
    <property type="protein sequence ID" value="KAF2488699.1"/>
    <property type="molecule type" value="Genomic_DNA"/>
</dbReference>
<evidence type="ECO:0000313" key="4">
    <source>
        <dbReference type="Proteomes" id="UP000799750"/>
    </source>
</evidence>
<evidence type="ECO:0000313" key="3">
    <source>
        <dbReference type="EMBL" id="KAF2488699.1"/>
    </source>
</evidence>
<dbReference type="OrthoDB" id="3513892at2759"/>
<dbReference type="PANTHER" id="PTHR35910">
    <property type="entry name" value="2EXR DOMAIN-CONTAINING PROTEIN"/>
    <property type="match status" value="1"/>
</dbReference>
<evidence type="ECO:0000256" key="1">
    <source>
        <dbReference type="SAM" id="MobiDB-lite"/>
    </source>
</evidence>
<proteinExistence type="predicted"/>
<feature type="domain" description="2EXR" evidence="2">
    <location>
        <begin position="218"/>
        <end position="323"/>
    </location>
</feature>